<organism evidence="2 3">
    <name type="scientific">Hymenobacter monticola</name>
    <dbReference type="NCBI Taxonomy" id="1705399"/>
    <lineage>
        <taxon>Bacteria</taxon>
        <taxon>Pseudomonadati</taxon>
        <taxon>Bacteroidota</taxon>
        <taxon>Cytophagia</taxon>
        <taxon>Cytophagales</taxon>
        <taxon>Hymenobacteraceae</taxon>
        <taxon>Hymenobacter</taxon>
    </lineage>
</organism>
<gene>
    <name evidence="2" type="ORF">MTP16_25670</name>
</gene>
<feature type="compositionally biased region" description="Low complexity" evidence="1">
    <location>
        <begin position="184"/>
        <end position="199"/>
    </location>
</feature>
<proteinExistence type="predicted"/>
<evidence type="ECO:0000256" key="1">
    <source>
        <dbReference type="SAM" id="MobiDB-lite"/>
    </source>
</evidence>
<feature type="region of interest" description="Disordered" evidence="1">
    <location>
        <begin position="176"/>
        <end position="207"/>
    </location>
</feature>
<evidence type="ECO:0000313" key="2">
    <source>
        <dbReference type="EMBL" id="UOE36843.1"/>
    </source>
</evidence>
<keyword evidence="3" id="KW-1185">Reference proteome</keyword>
<dbReference type="InterPro" id="IPR048012">
    <property type="entry name" value="BfmA-like_N"/>
</dbReference>
<dbReference type="Proteomes" id="UP000831390">
    <property type="component" value="Plasmid unnamed5"/>
</dbReference>
<sequence>MDKTIRAEEAAYDGFRQLAKEYELSNPELLAAMVQYFRVTKADPRHPTGPDLTTSLAKLTAKLADLDKRTIGFIREQEKTYLKPILAEVQAHKVLAAPAASAPAGLSEDQVQELSHWLERVFFKSVQPIGLAPAFLERVPKTNVTPSQADPQLAPTQRAIVAVLKAALKPELLTAVLNPPPKTAPGAAPSSTPAPAGTPVSPPSNPV</sequence>
<evidence type="ECO:0000313" key="3">
    <source>
        <dbReference type="Proteomes" id="UP000831390"/>
    </source>
</evidence>
<protein>
    <submittedName>
        <fullName evidence="2">Uncharacterized protein</fullName>
    </submittedName>
</protein>
<dbReference type="EMBL" id="CP094539">
    <property type="protein sequence ID" value="UOE36843.1"/>
    <property type="molecule type" value="Genomic_DNA"/>
</dbReference>
<name>A0ABY4BCI1_9BACT</name>
<accession>A0ABY4BCI1</accession>
<dbReference type="RefSeq" id="WP_243521060.1">
    <property type="nucleotide sequence ID" value="NZ_CP094539.1"/>
</dbReference>
<geneLocation type="plasmid" evidence="2 3">
    <name>unnamed5</name>
</geneLocation>
<keyword evidence="2" id="KW-0614">Plasmid</keyword>
<reference evidence="2 3" key="1">
    <citation type="submission" date="2022-03" db="EMBL/GenBank/DDBJ databases">
        <title>Hymenobactersp. isolated from the air.</title>
        <authorList>
            <person name="Won M."/>
            <person name="Kwon S.-W."/>
        </authorList>
    </citation>
    <scope>NUCLEOTIDE SEQUENCE [LARGE SCALE GENOMIC DNA]</scope>
    <source>
        <strain evidence="2 3">KACC 22596</strain>
        <plasmid evidence="2 3">unnamed5</plasmid>
    </source>
</reference>
<dbReference type="NCBIfam" id="NF041200">
    <property type="entry name" value="mob_BfmA_Nterm"/>
    <property type="match status" value="1"/>
</dbReference>